<accession>A0A350P8R7</accession>
<feature type="coiled-coil region" evidence="1">
    <location>
        <begin position="19"/>
        <end position="88"/>
    </location>
</feature>
<feature type="region of interest" description="Disordered" evidence="2">
    <location>
        <begin position="140"/>
        <end position="178"/>
    </location>
</feature>
<evidence type="ECO:0000313" key="3">
    <source>
        <dbReference type="EMBL" id="HAW77684.1"/>
    </source>
</evidence>
<name>A0A350P8R7_9ALTE</name>
<proteinExistence type="predicted"/>
<evidence type="ECO:0000256" key="1">
    <source>
        <dbReference type="SAM" id="Coils"/>
    </source>
</evidence>
<protein>
    <submittedName>
        <fullName evidence="3">Uncharacterized protein</fullName>
    </submittedName>
</protein>
<evidence type="ECO:0000256" key="2">
    <source>
        <dbReference type="SAM" id="MobiDB-lite"/>
    </source>
</evidence>
<sequence>MVEEKQNEPEATEQANVDLTQLNAEIESMRVHISKLNEENKKHRLRAKEESEAKIAAMSENGEYKQLAETLRERLEHFESEFPQIQAKAQSWDSFEAEQVERINQEIENAPAEWKDVLTGMSDWRQQAKILENINQVKVATPPPVQANPPASAGGPQSAKDIAQQWIKKQKNSRGYFG</sequence>
<evidence type="ECO:0000313" key="4">
    <source>
        <dbReference type="Proteomes" id="UP000263517"/>
    </source>
</evidence>
<dbReference type="Proteomes" id="UP000263517">
    <property type="component" value="Unassembled WGS sequence"/>
</dbReference>
<keyword evidence="1" id="KW-0175">Coiled coil</keyword>
<organism evidence="3 4">
    <name type="scientific">Alteromonas australica</name>
    <dbReference type="NCBI Taxonomy" id="589873"/>
    <lineage>
        <taxon>Bacteria</taxon>
        <taxon>Pseudomonadati</taxon>
        <taxon>Pseudomonadota</taxon>
        <taxon>Gammaproteobacteria</taxon>
        <taxon>Alteromonadales</taxon>
        <taxon>Alteromonadaceae</taxon>
        <taxon>Alteromonas/Salinimonas group</taxon>
        <taxon>Alteromonas</taxon>
    </lineage>
</organism>
<gene>
    <name evidence="3" type="ORF">DCW74_18355</name>
</gene>
<dbReference type="AlphaFoldDB" id="A0A350P8R7"/>
<comment type="caution">
    <text evidence="3">The sequence shown here is derived from an EMBL/GenBank/DDBJ whole genome shotgun (WGS) entry which is preliminary data.</text>
</comment>
<dbReference type="EMBL" id="DNAN01000639">
    <property type="protein sequence ID" value="HAW77684.1"/>
    <property type="molecule type" value="Genomic_DNA"/>
</dbReference>
<reference evidence="3 4" key="1">
    <citation type="journal article" date="2018" name="Nat. Biotechnol.">
        <title>A standardized bacterial taxonomy based on genome phylogeny substantially revises the tree of life.</title>
        <authorList>
            <person name="Parks D.H."/>
            <person name="Chuvochina M."/>
            <person name="Waite D.W."/>
            <person name="Rinke C."/>
            <person name="Skarshewski A."/>
            <person name="Chaumeil P.A."/>
            <person name="Hugenholtz P."/>
        </authorList>
    </citation>
    <scope>NUCLEOTIDE SEQUENCE [LARGE SCALE GENOMIC DNA]</scope>
    <source>
        <strain evidence="3">UBA11978</strain>
    </source>
</reference>